<dbReference type="Pfam" id="PF14657">
    <property type="entry name" value="Arm-DNA-bind_4"/>
    <property type="match status" value="1"/>
</dbReference>
<evidence type="ECO:0000313" key="6">
    <source>
        <dbReference type="Proteomes" id="UP000008956"/>
    </source>
</evidence>
<dbReference type="PATRIC" id="fig|657313.3.peg.3081"/>
<dbReference type="Proteomes" id="UP000008956">
    <property type="component" value="Chromosome"/>
</dbReference>
<dbReference type="Gene3D" id="1.10.150.130">
    <property type="match status" value="1"/>
</dbReference>
<feature type="domain" description="AP2-like integrase N-terminal" evidence="3">
    <location>
        <begin position="12"/>
        <end position="54"/>
    </location>
</feature>
<dbReference type="HOGENOM" id="CLU_027562_17_0_9"/>
<feature type="domain" description="Integrase SAM-like N-terminal" evidence="4">
    <location>
        <begin position="58"/>
        <end position="113"/>
    </location>
</feature>
<comment type="similarity">
    <text evidence="1">Belongs to the 'phage' integrase family.</text>
</comment>
<protein>
    <recommendedName>
        <fullName evidence="7">Core-binding (CB) domain-containing protein</fullName>
    </recommendedName>
</protein>
<dbReference type="RefSeq" id="WP_015530110.1">
    <property type="nucleotide sequence ID" value="NC_021015.1"/>
</dbReference>
<dbReference type="InterPro" id="IPR011010">
    <property type="entry name" value="DNA_brk_join_enz"/>
</dbReference>
<dbReference type="AlphaFoldDB" id="D4M0L6"/>
<gene>
    <name evidence="5" type="ORF">RTO_31960</name>
</gene>
<evidence type="ECO:0008006" key="7">
    <source>
        <dbReference type="Google" id="ProtNLM"/>
    </source>
</evidence>
<dbReference type="EMBL" id="FP929055">
    <property type="protein sequence ID" value="CBL27576.1"/>
    <property type="molecule type" value="Genomic_DNA"/>
</dbReference>
<reference evidence="5 6" key="1">
    <citation type="submission" date="2010-03" db="EMBL/GenBank/DDBJ databases">
        <title>The genome sequence of Ruminococcus torques L2-14.</title>
        <authorList>
            <consortium name="metaHIT consortium -- http://www.metahit.eu/"/>
            <person name="Pajon A."/>
            <person name="Turner K."/>
            <person name="Parkhill J."/>
            <person name="Duncan S."/>
            <person name="Flint H."/>
        </authorList>
    </citation>
    <scope>NUCLEOTIDE SEQUENCE [LARGE SCALE GENOMIC DNA]</scope>
    <source>
        <strain evidence="5 6">L2-14</strain>
    </source>
</reference>
<reference evidence="5 6" key="2">
    <citation type="submission" date="2010-03" db="EMBL/GenBank/DDBJ databases">
        <authorList>
            <person name="Pajon A."/>
        </authorList>
    </citation>
    <scope>NUCLEOTIDE SEQUENCE [LARGE SCALE GENOMIC DNA]</scope>
    <source>
        <strain evidence="5 6">L2-14</strain>
    </source>
</reference>
<dbReference type="GO" id="GO:0003677">
    <property type="term" value="F:DNA binding"/>
    <property type="evidence" value="ECO:0007669"/>
    <property type="project" value="UniProtKB-KW"/>
</dbReference>
<dbReference type="GO" id="GO:0015074">
    <property type="term" value="P:DNA integration"/>
    <property type="evidence" value="ECO:0007669"/>
    <property type="project" value="InterPro"/>
</dbReference>
<organism evidence="5 6">
    <name type="scientific">[Ruminococcus] torques L2-14</name>
    <dbReference type="NCBI Taxonomy" id="657313"/>
    <lineage>
        <taxon>Bacteria</taxon>
        <taxon>Bacillati</taxon>
        <taxon>Bacillota</taxon>
        <taxon>Clostridia</taxon>
        <taxon>Lachnospirales</taxon>
        <taxon>Lachnospiraceae</taxon>
        <taxon>Mediterraneibacter</taxon>
    </lineage>
</organism>
<dbReference type="InterPro" id="IPR004107">
    <property type="entry name" value="Integrase_SAM-like_N"/>
</dbReference>
<accession>D4M0L6</accession>
<dbReference type="InterPro" id="IPR028259">
    <property type="entry name" value="AP2-like_int_N"/>
</dbReference>
<sequence>MDGCLQGKKRGTWYTSFPYVDWTGKRCRKLKRGFLTKKEAQNWENHFKLQKANSLDMTFEDFYGIYEADVKPKIRYNTWCTKEHIIKTKILPYFKNLCMRDITPRDIIKWKNMMRESINNKGKEYTGTYLKTVQAQLSSIFNHAVRFYELPNNPVRVAGPMGQNESDEMKFWTKKEYMKFIPTMANKTYSYMAFESLMELIISLYLMRSIITSNLKKGNHSVEIRELEM</sequence>
<name>D4M0L6_9FIRM</name>
<evidence type="ECO:0000259" key="3">
    <source>
        <dbReference type="Pfam" id="PF14657"/>
    </source>
</evidence>
<proteinExistence type="inferred from homology"/>
<dbReference type="InterPro" id="IPR010998">
    <property type="entry name" value="Integrase_recombinase_N"/>
</dbReference>
<dbReference type="KEGG" id="rto:RTO_31960"/>
<evidence type="ECO:0000313" key="5">
    <source>
        <dbReference type="EMBL" id="CBL27576.1"/>
    </source>
</evidence>
<evidence type="ECO:0000256" key="2">
    <source>
        <dbReference type="ARBA" id="ARBA00023125"/>
    </source>
</evidence>
<evidence type="ECO:0000259" key="4">
    <source>
        <dbReference type="Pfam" id="PF14659"/>
    </source>
</evidence>
<keyword evidence="2" id="KW-0238">DNA-binding</keyword>
<evidence type="ECO:0000256" key="1">
    <source>
        <dbReference type="ARBA" id="ARBA00008857"/>
    </source>
</evidence>
<dbReference type="SUPFAM" id="SSF56349">
    <property type="entry name" value="DNA breaking-rejoining enzymes"/>
    <property type="match status" value="1"/>
</dbReference>
<dbReference type="Pfam" id="PF14659">
    <property type="entry name" value="Phage_int_SAM_3"/>
    <property type="match status" value="1"/>
</dbReference>